<reference evidence="1" key="1">
    <citation type="journal article" date="2020" name="Stud. Mycol.">
        <title>101 Dothideomycetes genomes: a test case for predicting lifestyles and emergence of pathogens.</title>
        <authorList>
            <person name="Haridas S."/>
            <person name="Albert R."/>
            <person name="Binder M."/>
            <person name="Bloem J."/>
            <person name="Labutti K."/>
            <person name="Salamov A."/>
            <person name="Andreopoulos B."/>
            <person name="Baker S."/>
            <person name="Barry K."/>
            <person name="Bills G."/>
            <person name="Bluhm B."/>
            <person name="Cannon C."/>
            <person name="Castanera R."/>
            <person name="Culley D."/>
            <person name="Daum C."/>
            <person name="Ezra D."/>
            <person name="Gonzalez J."/>
            <person name="Henrissat B."/>
            <person name="Kuo A."/>
            <person name="Liang C."/>
            <person name="Lipzen A."/>
            <person name="Lutzoni F."/>
            <person name="Magnuson J."/>
            <person name="Mondo S."/>
            <person name="Nolan M."/>
            <person name="Ohm R."/>
            <person name="Pangilinan J."/>
            <person name="Park H.-J."/>
            <person name="Ramirez L."/>
            <person name="Alfaro M."/>
            <person name="Sun H."/>
            <person name="Tritt A."/>
            <person name="Yoshinaga Y."/>
            <person name="Zwiers L.-H."/>
            <person name="Turgeon B."/>
            <person name="Goodwin S."/>
            <person name="Spatafora J."/>
            <person name="Crous P."/>
            <person name="Grigoriev I."/>
        </authorList>
    </citation>
    <scope>NUCLEOTIDE SEQUENCE</scope>
    <source>
        <strain evidence="1">ATCC 200398</strain>
    </source>
</reference>
<proteinExistence type="predicted"/>
<protein>
    <submittedName>
        <fullName evidence="1">Uncharacterized protein</fullName>
    </submittedName>
</protein>
<dbReference type="EMBL" id="MU003577">
    <property type="protein sequence ID" value="KAF2462579.1"/>
    <property type="molecule type" value="Genomic_DNA"/>
</dbReference>
<gene>
    <name evidence="1" type="ORF">BDR25DRAFT_127596</name>
</gene>
<organism evidence="1 2">
    <name type="scientific">Lindgomyces ingoldianus</name>
    <dbReference type="NCBI Taxonomy" id="673940"/>
    <lineage>
        <taxon>Eukaryota</taxon>
        <taxon>Fungi</taxon>
        <taxon>Dikarya</taxon>
        <taxon>Ascomycota</taxon>
        <taxon>Pezizomycotina</taxon>
        <taxon>Dothideomycetes</taxon>
        <taxon>Pleosporomycetidae</taxon>
        <taxon>Pleosporales</taxon>
        <taxon>Lindgomycetaceae</taxon>
        <taxon>Lindgomyces</taxon>
    </lineage>
</organism>
<evidence type="ECO:0000313" key="1">
    <source>
        <dbReference type="EMBL" id="KAF2462579.1"/>
    </source>
</evidence>
<comment type="caution">
    <text evidence="1">The sequence shown here is derived from an EMBL/GenBank/DDBJ whole genome shotgun (WGS) entry which is preliminary data.</text>
</comment>
<keyword evidence="2" id="KW-1185">Reference proteome</keyword>
<dbReference type="Proteomes" id="UP000799755">
    <property type="component" value="Unassembled WGS sequence"/>
</dbReference>
<name>A0ACB6Q6X6_9PLEO</name>
<evidence type="ECO:0000313" key="2">
    <source>
        <dbReference type="Proteomes" id="UP000799755"/>
    </source>
</evidence>
<accession>A0ACB6Q6X6</accession>
<sequence length="281" mass="31775">MASNSASISIRTYIAFLPHPLPQDTPIPYTPSLHITNPLNIPLPSEPTSTLVLTTPRSTYLDIRILKPLTPTDNEPLPTRGGPTYRLDWAFAGTSASRLISSRESDGVKHSTWHHWLDNHYPIGSPEIPLDEGDMYPVSPTLTLEFGTMYNLPTNSLQNYEEMWKDLPVLATYPETVKWAMVMKLDEPAYGVRGMVVRLGQYVQGMLKRGEEVTVERWEFVETKDGEGKVVDGEWTRVVRLGDLMVPCVAAFEPENVELGTLVTYEHYAWVVDELESWRAE</sequence>